<feature type="domain" description="2EXR" evidence="1">
    <location>
        <begin position="69"/>
        <end position="135"/>
    </location>
</feature>
<dbReference type="Pfam" id="PF20150">
    <property type="entry name" value="2EXR"/>
    <property type="match status" value="1"/>
</dbReference>
<keyword evidence="3" id="KW-1185">Reference proteome</keyword>
<protein>
    <recommendedName>
        <fullName evidence="1">2EXR domain-containing protein</fullName>
    </recommendedName>
</protein>
<evidence type="ECO:0000313" key="2">
    <source>
        <dbReference type="EMBL" id="KAK8039628.1"/>
    </source>
</evidence>
<evidence type="ECO:0000259" key="1">
    <source>
        <dbReference type="Pfam" id="PF20150"/>
    </source>
</evidence>
<evidence type="ECO:0000313" key="3">
    <source>
        <dbReference type="Proteomes" id="UP001444661"/>
    </source>
</evidence>
<sequence length="327" mass="37353">MKFLDREGKLPTRKLASNFWIDTPALFITVALCETPSPVKWLASPNLVPTNHSAGTMETDQAVQQRSLPYIPAEIRLLIWKELVSIPRVVTIDFSRHEHSVSPFVEIDGVPYSQAPALFLVSRETRRIALETYGIRVYLQSWPGANWLLAEHDRVLLKDVGWGWHTYGWGSGKYFFSDGTREDFRLKKSNQPRHLMWRVITNFAEGPRPSGLPTEEELLSQSVADLDNERRTVARFSLRKLMPKPPGHRLVREYLDQLSEPHVVARIGAGNKGLGSGSNGVTKEYFLLEEAYAAVTRVIERPKRHWCCFFFDSSLQDKIYCMLHSSA</sequence>
<organism evidence="2 3">
    <name type="scientific">Apiospora rasikravindrae</name>
    <dbReference type="NCBI Taxonomy" id="990691"/>
    <lineage>
        <taxon>Eukaryota</taxon>
        <taxon>Fungi</taxon>
        <taxon>Dikarya</taxon>
        <taxon>Ascomycota</taxon>
        <taxon>Pezizomycotina</taxon>
        <taxon>Sordariomycetes</taxon>
        <taxon>Xylariomycetidae</taxon>
        <taxon>Amphisphaeriales</taxon>
        <taxon>Apiosporaceae</taxon>
        <taxon>Apiospora</taxon>
    </lineage>
</organism>
<reference evidence="2 3" key="1">
    <citation type="submission" date="2023-01" db="EMBL/GenBank/DDBJ databases">
        <title>Analysis of 21 Apiospora genomes using comparative genomics revels a genus with tremendous synthesis potential of carbohydrate active enzymes and secondary metabolites.</title>
        <authorList>
            <person name="Sorensen T."/>
        </authorList>
    </citation>
    <scope>NUCLEOTIDE SEQUENCE [LARGE SCALE GENOMIC DNA]</scope>
    <source>
        <strain evidence="2 3">CBS 33761</strain>
    </source>
</reference>
<dbReference type="EMBL" id="JAQQWK010000006">
    <property type="protein sequence ID" value="KAK8039628.1"/>
    <property type="molecule type" value="Genomic_DNA"/>
</dbReference>
<gene>
    <name evidence="2" type="ORF">PG993_008039</name>
</gene>
<dbReference type="InterPro" id="IPR045518">
    <property type="entry name" value="2EXR"/>
</dbReference>
<proteinExistence type="predicted"/>
<dbReference type="Proteomes" id="UP001444661">
    <property type="component" value="Unassembled WGS sequence"/>
</dbReference>
<comment type="caution">
    <text evidence="2">The sequence shown here is derived from an EMBL/GenBank/DDBJ whole genome shotgun (WGS) entry which is preliminary data.</text>
</comment>
<accession>A0ABR1SZ71</accession>
<name>A0ABR1SZ71_9PEZI</name>